<dbReference type="InterPro" id="IPR009056">
    <property type="entry name" value="Cyt_c-like_dom"/>
</dbReference>
<evidence type="ECO:0000313" key="7">
    <source>
        <dbReference type="Proteomes" id="UP000316770"/>
    </source>
</evidence>
<keyword evidence="2 4" id="KW-0479">Metal-binding</keyword>
<dbReference type="InterPro" id="IPR010538">
    <property type="entry name" value="DHOR"/>
</dbReference>
<dbReference type="PANTHER" id="PTHR30600:SF4">
    <property type="entry name" value="CYTOCHROME C DOMAIN-CONTAINING PROTEIN"/>
    <property type="match status" value="1"/>
</dbReference>
<sequence length="460" mass="50689">MTLSHLFILAATFCGFGWHHSAPDPLTKLTMTNPDASAGRHLFERQWAAGQVDSPEGDGLGPMFNAKSCATCHPGGGASGNEQNVQLISLLTEKLAQPADREAIDLEYQGLLERPGSMFFMLPRHSTSPQYEAWRLERLGLRSNTGSETRDRRIDRVRKRAFARRRPVHEIESNAVHRKLLSERNTPALFGVKQIDAIPLETLQQVAKNQAASGDGISGRVSMVSATQPGRFGWRGQIPTLKRFVEVACANELGLQHEDASQIRGPHNSRDREARDVTRLQILQLVEFLEVLPAPRPQVSATPALQSRVDAGRTAFRSANCHRCHVQTLAAAQDIYSDLLLHDTGPGLWDPIPALPQTIITGQQVRSGGYFGSFTQDTIETVATNIQQEWRTPPLWGVAGTAPYLHDGRAHSLDEAIRLHGGEATAARNLYLQLPKAQQQDLLHFLASLQPPDLKSPTIP</sequence>
<name>A0A518IML6_9BACT</name>
<gene>
    <name evidence="6" type="ORF">Mal33_02630</name>
</gene>
<dbReference type="GO" id="GO:0020037">
    <property type="term" value="F:heme binding"/>
    <property type="evidence" value="ECO:0007669"/>
    <property type="project" value="InterPro"/>
</dbReference>
<dbReference type="Pfam" id="PF06537">
    <property type="entry name" value="DHOR"/>
    <property type="match status" value="1"/>
</dbReference>
<dbReference type="GO" id="GO:0046872">
    <property type="term" value="F:metal ion binding"/>
    <property type="evidence" value="ECO:0007669"/>
    <property type="project" value="UniProtKB-KW"/>
</dbReference>
<evidence type="ECO:0000256" key="2">
    <source>
        <dbReference type="ARBA" id="ARBA00022723"/>
    </source>
</evidence>
<dbReference type="RefSeq" id="WP_145281829.1">
    <property type="nucleotide sequence ID" value="NZ_CP036318.1"/>
</dbReference>
<proteinExistence type="predicted"/>
<evidence type="ECO:0000313" key="6">
    <source>
        <dbReference type="EMBL" id="QDV54313.1"/>
    </source>
</evidence>
<dbReference type="GO" id="GO:0009055">
    <property type="term" value="F:electron transfer activity"/>
    <property type="evidence" value="ECO:0007669"/>
    <property type="project" value="InterPro"/>
</dbReference>
<accession>A0A518IML6</accession>
<dbReference type="EMBL" id="CP036318">
    <property type="protein sequence ID" value="QDV54313.1"/>
    <property type="molecule type" value="Genomic_DNA"/>
</dbReference>
<dbReference type="SUPFAM" id="SSF46626">
    <property type="entry name" value="Cytochrome c"/>
    <property type="match status" value="1"/>
</dbReference>
<dbReference type="AlphaFoldDB" id="A0A518IML6"/>
<feature type="domain" description="Cytochrome c" evidence="5">
    <location>
        <begin position="307"/>
        <end position="450"/>
    </location>
</feature>
<dbReference type="Proteomes" id="UP000316770">
    <property type="component" value="Chromosome"/>
</dbReference>
<evidence type="ECO:0000256" key="1">
    <source>
        <dbReference type="ARBA" id="ARBA00022617"/>
    </source>
</evidence>
<keyword evidence="7" id="KW-1185">Reference proteome</keyword>
<dbReference type="InterPro" id="IPR036909">
    <property type="entry name" value="Cyt_c-like_dom_sf"/>
</dbReference>
<dbReference type="InterPro" id="IPR051395">
    <property type="entry name" value="Cytochrome_c_Peroxidase/MauG"/>
</dbReference>
<dbReference type="PANTHER" id="PTHR30600">
    <property type="entry name" value="CYTOCHROME C PEROXIDASE-RELATED"/>
    <property type="match status" value="1"/>
</dbReference>
<organism evidence="6 7">
    <name type="scientific">Rosistilla oblonga</name>
    <dbReference type="NCBI Taxonomy" id="2527990"/>
    <lineage>
        <taxon>Bacteria</taxon>
        <taxon>Pseudomonadati</taxon>
        <taxon>Planctomycetota</taxon>
        <taxon>Planctomycetia</taxon>
        <taxon>Pirellulales</taxon>
        <taxon>Pirellulaceae</taxon>
        <taxon>Rosistilla</taxon>
    </lineage>
</organism>
<protein>
    <submittedName>
        <fullName evidence="6">Cytochrome c</fullName>
    </submittedName>
</protein>
<reference evidence="6 7" key="1">
    <citation type="submission" date="2019-02" db="EMBL/GenBank/DDBJ databases">
        <title>Deep-cultivation of Planctomycetes and their phenomic and genomic characterization uncovers novel biology.</title>
        <authorList>
            <person name="Wiegand S."/>
            <person name="Jogler M."/>
            <person name="Boedeker C."/>
            <person name="Pinto D."/>
            <person name="Vollmers J."/>
            <person name="Rivas-Marin E."/>
            <person name="Kohn T."/>
            <person name="Peeters S.H."/>
            <person name="Heuer A."/>
            <person name="Rast P."/>
            <person name="Oberbeckmann S."/>
            <person name="Bunk B."/>
            <person name="Jeske O."/>
            <person name="Meyerdierks A."/>
            <person name="Storesund J.E."/>
            <person name="Kallscheuer N."/>
            <person name="Luecker S."/>
            <person name="Lage O.M."/>
            <person name="Pohl T."/>
            <person name="Merkel B.J."/>
            <person name="Hornburger P."/>
            <person name="Mueller R.-W."/>
            <person name="Bruemmer F."/>
            <person name="Labrenz M."/>
            <person name="Spormann A.M."/>
            <person name="Op den Camp H."/>
            <person name="Overmann J."/>
            <person name="Amann R."/>
            <person name="Jetten M.S.M."/>
            <person name="Mascher T."/>
            <person name="Medema M.H."/>
            <person name="Devos D.P."/>
            <person name="Kaster A.-K."/>
            <person name="Ovreas L."/>
            <person name="Rohde M."/>
            <person name="Galperin M.Y."/>
            <person name="Jogler C."/>
        </authorList>
    </citation>
    <scope>NUCLEOTIDE SEQUENCE [LARGE SCALE GENOMIC DNA]</scope>
    <source>
        <strain evidence="6 7">Mal33</strain>
    </source>
</reference>
<dbReference type="PROSITE" id="PS51007">
    <property type="entry name" value="CYTC"/>
    <property type="match status" value="1"/>
</dbReference>
<evidence type="ECO:0000256" key="3">
    <source>
        <dbReference type="ARBA" id="ARBA00023004"/>
    </source>
</evidence>
<evidence type="ECO:0000256" key="4">
    <source>
        <dbReference type="PROSITE-ProRule" id="PRU00433"/>
    </source>
</evidence>
<evidence type="ECO:0000259" key="5">
    <source>
        <dbReference type="PROSITE" id="PS51007"/>
    </source>
</evidence>
<dbReference type="Gene3D" id="1.10.760.10">
    <property type="entry name" value="Cytochrome c-like domain"/>
    <property type="match status" value="1"/>
</dbReference>
<keyword evidence="3 4" id="KW-0408">Iron</keyword>
<keyword evidence="1 4" id="KW-0349">Heme</keyword>
<dbReference type="GO" id="GO:0004130">
    <property type="term" value="F:cytochrome-c peroxidase activity"/>
    <property type="evidence" value="ECO:0007669"/>
    <property type="project" value="TreeGrafter"/>
</dbReference>